<dbReference type="Proteomes" id="UP000249828">
    <property type="component" value="Unassembled WGS sequence"/>
</dbReference>
<proteinExistence type="predicted"/>
<protein>
    <recommendedName>
        <fullName evidence="4">DUF2085 domain-containing protein</fullName>
    </recommendedName>
</protein>
<keyword evidence="1" id="KW-0812">Transmembrane</keyword>
<feature type="transmembrane region" description="Helical" evidence="1">
    <location>
        <begin position="86"/>
        <end position="108"/>
    </location>
</feature>
<feature type="transmembrane region" description="Helical" evidence="1">
    <location>
        <begin position="54"/>
        <end position="74"/>
    </location>
</feature>
<reference evidence="2 3" key="1">
    <citation type="submission" date="2017-11" db="EMBL/GenBank/DDBJ databases">
        <title>Draft genome sequence of Enterococcus plantarum TRW2 strain isolated from lettuce.</title>
        <authorList>
            <person name="Kim E.B."/>
            <person name="Marco M.L."/>
            <person name="Williams T.R."/>
            <person name="You I.H."/>
        </authorList>
    </citation>
    <scope>NUCLEOTIDE SEQUENCE [LARGE SCALE GENOMIC DNA]</scope>
    <source>
        <strain evidence="2 3">TRW2</strain>
    </source>
</reference>
<evidence type="ECO:0000313" key="2">
    <source>
        <dbReference type="EMBL" id="PZL76443.1"/>
    </source>
</evidence>
<dbReference type="RefSeq" id="WP_111247154.1">
    <property type="nucleotide sequence ID" value="NZ_JAFLVY010000002.1"/>
</dbReference>
<comment type="caution">
    <text evidence="2">The sequence shown here is derived from an EMBL/GenBank/DDBJ whole genome shotgun (WGS) entry which is preliminary data.</text>
</comment>
<evidence type="ECO:0008006" key="4">
    <source>
        <dbReference type="Google" id="ProtNLM"/>
    </source>
</evidence>
<evidence type="ECO:0000256" key="1">
    <source>
        <dbReference type="SAM" id="Phobius"/>
    </source>
</evidence>
<organism evidence="2 3">
    <name type="scientific">Enterococcus plantarum</name>
    <dbReference type="NCBI Taxonomy" id="1077675"/>
    <lineage>
        <taxon>Bacteria</taxon>
        <taxon>Bacillati</taxon>
        <taxon>Bacillota</taxon>
        <taxon>Bacilli</taxon>
        <taxon>Lactobacillales</taxon>
        <taxon>Enterococcaceae</taxon>
        <taxon>Enterococcus</taxon>
    </lineage>
</organism>
<dbReference type="EMBL" id="PIEU01000030">
    <property type="protein sequence ID" value="PZL76443.1"/>
    <property type="molecule type" value="Genomic_DNA"/>
</dbReference>
<dbReference type="AlphaFoldDB" id="A0A2W4A619"/>
<keyword evidence="1" id="KW-1133">Transmembrane helix</keyword>
<dbReference type="InterPro" id="IPR019206">
    <property type="entry name" value="DUF2085_TM"/>
</dbReference>
<dbReference type="Pfam" id="PF09858">
    <property type="entry name" value="DUF2085"/>
    <property type="match status" value="1"/>
</dbReference>
<accession>A0A2W4A619</accession>
<keyword evidence="3" id="KW-1185">Reference proteome</keyword>
<name>A0A2W4A619_9ENTE</name>
<keyword evidence="1" id="KW-0472">Membrane</keyword>
<gene>
    <name evidence="2" type="ORF">CI088_02960</name>
</gene>
<evidence type="ECO:0000313" key="3">
    <source>
        <dbReference type="Proteomes" id="UP000249828"/>
    </source>
</evidence>
<feature type="transmembrane region" description="Helical" evidence="1">
    <location>
        <begin position="30"/>
        <end position="48"/>
    </location>
</feature>
<sequence>MLDTNWLARIFGCHCLPNRSFYFRQKQFPICARCTGELIGILVGIISFPFVHFSILFLILLLLPLIFDGFLQLLTTYESKNVRRCITGILFGYAFSQLIIMSMVYVYLLGYNHAR</sequence>